<organism evidence="2 3">
    <name type="scientific">Frankia nepalensis</name>
    <dbReference type="NCBI Taxonomy" id="1836974"/>
    <lineage>
        <taxon>Bacteria</taxon>
        <taxon>Bacillati</taxon>
        <taxon>Actinomycetota</taxon>
        <taxon>Actinomycetes</taxon>
        <taxon>Frankiales</taxon>
        <taxon>Frankiaceae</taxon>
        <taxon>Frankia</taxon>
    </lineage>
</organism>
<dbReference type="Proteomes" id="UP000604475">
    <property type="component" value="Unassembled WGS sequence"/>
</dbReference>
<sequence>MATVTYINSFEVPPGRDEDFLALWTEVNAYMRKQPGYLSHRLHRSLGSDARYRYVNVVQWESVDRWQDAHGEEFRAIVTRPGQHVFASLPGMYEVVNDGQAA</sequence>
<protein>
    <submittedName>
        <fullName evidence="2">Antibiotic biosynthesis monooxygenase</fullName>
    </submittedName>
</protein>
<dbReference type="RefSeq" id="WP_203006660.1">
    <property type="nucleotide sequence ID" value="NZ_JADWYU010000172.1"/>
</dbReference>
<evidence type="ECO:0000313" key="2">
    <source>
        <dbReference type="EMBL" id="MBL7629141.1"/>
    </source>
</evidence>
<dbReference type="SUPFAM" id="SSF54909">
    <property type="entry name" value="Dimeric alpha+beta barrel"/>
    <property type="match status" value="1"/>
</dbReference>
<keyword evidence="2" id="KW-0560">Oxidoreductase</keyword>
<dbReference type="Pfam" id="PF03992">
    <property type="entry name" value="ABM"/>
    <property type="match status" value="1"/>
</dbReference>
<dbReference type="AlphaFoldDB" id="A0A937RNK9"/>
<keyword evidence="3" id="KW-1185">Reference proteome</keyword>
<proteinExistence type="predicted"/>
<gene>
    <name evidence="2" type="ORF">I7412_18640</name>
</gene>
<dbReference type="InterPro" id="IPR007138">
    <property type="entry name" value="ABM_dom"/>
</dbReference>
<keyword evidence="2" id="KW-0503">Monooxygenase</keyword>
<name>A0A937RNK9_9ACTN</name>
<dbReference type="GO" id="GO:0004497">
    <property type="term" value="F:monooxygenase activity"/>
    <property type="evidence" value="ECO:0007669"/>
    <property type="project" value="UniProtKB-KW"/>
</dbReference>
<accession>A0A937RNK9</accession>
<comment type="caution">
    <text evidence="2">The sequence shown here is derived from an EMBL/GenBank/DDBJ whole genome shotgun (WGS) entry which is preliminary data.</text>
</comment>
<feature type="domain" description="ABM" evidence="1">
    <location>
        <begin position="4"/>
        <end position="96"/>
    </location>
</feature>
<reference evidence="2" key="1">
    <citation type="submission" date="2020-12" db="EMBL/GenBank/DDBJ databases">
        <title>Genomic characterization of non-nitrogen-fixing Frankia strains.</title>
        <authorList>
            <person name="Carlos-Shanley C."/>
            <person name="Guerra T."/>
            <person name="Hahn D."/>
        </authorList>
    </citation>
    <scope>NUCLEOTIDE SEQUENCE</scope>
    <source>
        <strain evidence="2">CN6</strain>
    </source>
</reference>
<evidence type="ECO:0000313" key="3">
    <source>
        <dbReference type="Proteomes" id="UP000604475"/>
    </source>
</evidence>
<dbReference type="InterPro" id="IPR011008">
    <property type="entry name" value="Dimeric_a/b-barrel"/>
</dbReference>
<dbReference type="Gene3D" id="3.30.70.100">
    <property type="match status" value="1"/>
</dbReference>
<dbReference type="PROSITE" id="PS51725">
    <property type="entry name" value="ABM"/>
    <property type="match status" value="1"/>
</dbReference>
<evidence type="ECO:0000259" key="1">
    <source>
        <dbReference type="PROSITE" id="PS51725"/>
    </source>
</evidence>
<dbReference type="EMBL" id="JAEACQ010000214">
    <property type="protein sequence ID" value="MBL7629141.1"/>
    <property type="molecule type" value="Genomic_DNA"/>
</dbReference>